<dbReference type="InterPro" id="IPR035965">
    <property type="entry name" value="PAS-like_dom_sf"/>
</dbReference>
<feature type="domain" description="PAC" evidence="4">
    <location>
        <begin position="351"/>
        <end position="403"/>
    </location>
</feature>
<dbReference type="CDD" id="cd01948">
    <property type="entry name" value="EAL"/>
    <property type="match status" value="1"/>
</dbReference>
<dbReference type="SUPFAM" id="SSF55073">
    <property type="entry name" value="Nucleotide cyclase"/>
    <property type="match status" value="1"/>
</dbReference>
<feature type="transmembrane region" description="Helical" evidence="2">
    <location>
        <begin position="35"/>
        <end position="55"/>
    </location>
</feature>
<evidence type="ECO:0000256" key="1">
    <source>
        <dbReference type="ARBA" id="ARBA00051114"/>
    </source>
</evidence>
<evidence type="ECO:0000259" key="6">
    <source>
        <dbReference type="PROSITE" id="PS50887"/>
    </source>
</evidence>
<dbReference type="Pfam" id="PF00563">
    <property type="entry name" value="EAL"/>
    <property type="match status" value="1"/>
</dbReference>
<comment type="catalytic activity">
    <reaction evidence="1">
        <text>3',3'-c-di-GMP + H2O = 5'-phosphoguanylyl(3'-&gt;5')guanosine + H(+)</text>
        <dbReference type="Rhea" id="RHEA:24902"/>
        <dbReference type="ChEBI" id="CHEBI:15377"/>
        <dbReference type="ChEBI" id="CHEBI:15378"/>
        <dbReference type="ChEBI" id="CHEBI:58754"/>
        <dbReference type="ChEBI" id="CHEBI:58805"/>
        <dbReference type="EC" id="3.1.4.52"/>
    </reaction>
    <physiologicalReaction direction="left-to-right" evidence="1">
        <dbReference type="Rhea" id="RHEA:24903"/>
    </physiologicalReaction>
</comment>
<dbReference type="Gene3D" id="3.30.70.270">
    <property type="match status" value="1"/>
</dbReference>
<dbReference type="NCBIfam" id="TIGR00229">
    <property type="entry name" value="sensory_box"/>
    <property type="match status" value="1"/>
</dbReference>
<dbReference type="GO" id="GO:0071732">
    <property type="term" value="P:cellular response to nitric oxide"/>
    <property type="evidence" value="ECO:0007669"/>
    <property type="project" value="UniProtKB-ARBA"/>
</dbReference>
<dbReference type="InterPro" id="IPR001633">
    <property type="entry name" value="EAL_dom"/>
</dbReference>
<evidence type="ECO:0000313" key="7">
    <source>
        <dbReference type="EMBL" id="OAN47143.1"/>
    </source>
</evidence>
<dbReference type="SMART" id="SM00091">
    <property type="entry name" value="PAS"/>
    <property type="match status" value="1"/>
</dbReference>
<protein>
    <recommendedName>
        <fullName evidence="9">Signal transduction protein</fullName>
    </recommendedName>
</protein>
<proteinExistence type="predicted"/>
<keyword evidence="2" id="KW-1133">Transmembrane helix</keyword>
<sequence>MMVEMDRELVDSSGNQDAARIATNAPLPAFKLAKYFSLLSMILLLIFGGFLATFLRNSAIDEMKRQAEERNASMTQLLGNLLLQDIESLLAGAVGKTKDELHALASVQQLNTRISAIVRGSEIVKVKIYDPQGLTIFSTELAQIGEDKRDNPGFNAARTGSIYSELVHREKFSATEGLIVNVDLVSSYIPFVRDGEVFAVFEQYQHVDKLLQQVENSVIKKVTVIVLVFLILYILLFWVVRHAEGIVKVQEARLESANRDLDRRVDERTKALQESEARFRSLTEMSSDFYWETDVNHRFTLRSCSRREAEDPIFLQNTFIGQLRWEVPHVSPDEAGWRAHRDMLEAHLPFRDFEISRYGINDNVLIVSVSGDPLFDADGRFRGYRGVGRDITDQKQSELRLKLYADLFEQSNEAMLITDRDNNIILTNAALTRITGYSAEELLGCNPRILSSGQTSAEVYDEMWAALSSHGYWSGEVLDRRKNGVVYPKWLTISELRDTNGAVTHYIGLFIDITERKQTEELIEHLAHHDNLTKLFNRHSLQERLGQALATAQRKHAPLAVMFIDIDRFKRVNDTLGHHVGDLLLIDVAERLRHCVRESDIVARLGGDEFVVVLTGMEDVRDAFPVGSKILHELGHPYHLASQVLQITPSIGISIYPDDGSSVDDLMKNADMAMYHAKSQGRNNLQFFTAAMNAAATERMEMEIELRQAIETGQLELHYQPQICAHNGTACGVEALVRWRHPQRGLISPLSFIPLAEETGLIDPLGAWVLEEACRQFAIWRAADAPVLRIAVNLSAHQLRSPGLVAQVEAVMTRYEMIPGELELEVTESVAMSDPEHSFETLRALRNLGVQLAIDDFGTGYSSLSYLKHLPVQILKIDRSFVQDIESDENDASICASILALAHSQGLKVVAEGVETAAQREFLSVHACEYLQGYLFGKPEPPEVCLGRLRELSSAAASS</sequence>
<dbReference type="STRING" id="1285242.A6A04_20415"/>
<keyword evidence="2" id="KW-0812">Transmembrane</keyword>
<dbReference type="InterPro" id="IPR035919">
    <property type="entry name" value="EAL_sf"/>
</dbReference>
<dbReference type="PROSITE" id="PS50112">
    <property type="entry name" value="PAS"/>
    <property type="match status" value="1"/>
</dbReference>
<dbReference type="InterPro" id="IPR043128">
    <property type="entry name" value="Rev_trsase/Diguanyl_cyclase"/>
</dbReference>
<name>A0A178MEZ9_9PROT</name>
<dbReference type="PANTHER" id="PTHR44757">
    <property type="entry name" value="DIGUANYLATE CYCLASE DGCP"/>
    <property type="match status" value="1"/>
</dbReference>
<evidence type="ECO:0000259" key="4">
    <source>
        <dbReference type="PROSITE" id="PS50113"/>
    </source>
</evidence>
<dbReference type="Pfam" id="PF00990">
    <property type="entry name" value="GGDEF"/>
    <property type="match status" value="1"/>
</dbReference>
<feature type="domain" description="PAC" evidence="4">
    <location>
        <begin position="473"/>
        <end position="525"/>
    </location>
</feature>
<evidence type="ECO:0008006" key="9">
    <source>
        <dbReference type="Google" id="ProtNLM"/>
    </source>
</evidence>
<dbReference type="CDD" id="cd00130">
    <property type="entry name" value="PAS"/>
    <property type="match status" value="1"/>
</dbReference>
<dbReference type="PROSITE" id="PS50113">
    <property type="entry name" value="PAC"/>
    <property type="match status" value="2"/>
</dbReference>
<dbReference type="InterPro" id="IPR001610">
    <property type="entry name" value="PAC"/>
</dbReference>
<dbReference type="CDD" id="cd01949">
    <property type="entry name" value="GGDEF"/>
    <property type="match status" value="1"/>
</dbReference>
<dbReference type="EMBL" id="LWQT01000083">
    <property type="protein sequence ID" value="OAN47143.1"/>
    <property type="molecule type" value="Genomic_DNA"/>
</dbReference>
<keyword evidence="8" id="KW-1185">Reference proteome</keyword>
<accession>A0A178MEZ9</accession>
<feature type="domain" description="PAS" evidence="3">
    <location>
        <begin position="400"/>
        <end position="444"/>
    </location>
</feature>
<dbReference type="SMART" id="SM00267">
    <property type="entry name" value="GGDEF"/>
    <property type="match status" value="1"/>
</dbReference>
<evidence type="ECO:0000259" key="3">
    <source>
        <dbReference type="PROSITE" id="PS50112"/>
    </source>
</evidence>
<dbReference type="Proteomes" id="UP000078428">
    <property type="component" value="Unassembled WGS sequence"/>
</dbReference>
<dbReference type="PROSITE" id="PS50887">
    <property type="entry name" value="GGDEF"/>
    <property type="match status" value="1"/>
</dbReference>
<dbReference type="NCBIfam" id="TIGR00254">
    <property type="entry name" value="GGDEF"/>
    <property type="match status" value="1"/>
</dbReference>
<dbReference type="GO" id="GO:0071111">
    <property type="term" value="F:cyclic-guanylate-specific phosphodiesterase activity"/>
    <property type="evidence" value="ECO:0007669"/>
    <property type="project" value="UniProtKB-EC"/>
</dbReference>
<dbReference type="Gene3D" id="3.20.20.450">
    <property type="entry name" value="EAL domain"/>
    <property type="match status" value="1"/>
</dbReference>
<keyword evidence="2" id="KW-0472">Membrane</keyword>
<feature type="transmembrane region" description="Helical" evidence="2">
    <location>
        <begin position="222"/>
        <end position="240"/>
    </location>
</feature>
<dbReference type="SUPFAM" id="SSF141868">
    <property type="entry name" value="EAL domain-like"/>
    <property type="match status" value="1"/>
</dbReference>
<dbReference type="FunFam" id="3.30.70.270:FF:000001">
    <property type="entry name" value="Diguanylate cyclase domain protein"/>
    <property type="match status" value="1"/>
</dbReference>
<comment type="caution">
    <text evidence="7">The sequence shown here is derived from an EMBL/GenBank/DDBJ whole genome shotgun (WGS) entry which is preliminary data.</text>
</comment>
<dbReference type="InterPro" id="IPR000700">
    <property type="entry name" value="PAS-assoc_C"/>
</dbReference>
<dbReference type="InterPro" id="IPR000160">
    <property type="entry name" value="GGDEF_dom"/>
</dbReference>
<dbReference type="PROSITE" id="PS50883">
    <property type="entry name" value="EAL"/>
    <property type="match status" value="1"/>
</dbReference>
<dbReference type="SMART" id="SM00052">
    <property type="entry name" value="EAL"/>
    <property type="match status" value="1"/>
</dbReference>
<evidence type="ECO:0000313" key="8">
    <source>
        <dbReference type="Proteomes" id="UP000078428"/>
    </source>
</evidence>
<dbReference type="PANTHER" id="PTHR44757:SF2">
    <property type="entry name" value="BIOFILM ARCHITECTURE MAINTENANCE PROTEIN MBAA"/>
    <property type="match status" value="1"/>
</dbReference>
<dbReference type="OrthoDB" id="7251575at2"/>
<evidence type="ECO:0000256" key="2">
    <source>
        <dbReference type="SAM" id="Phobius"/>
    </source>
</evidence>
<evidence type="ECO:0000259" key="5">
    <source>
        <dbReference type="PROSITE" id="PS50883"/>
    </source>
</evidence>
<feature type="domain" description="EAL" evidence="5">
    <location>
        <begin position="699"/>
        <end position="953"/>
    </location>
</feature>
<dbReference type="Pfam" id="PF13426">
    <property type="entry name" value="PAS_9"/>
    <property type="match status" value="2"/>
</dbReference>
<dbReference type="InterPro" id="IPR052155">
    <property type="entry name" value="Biofilm_reg_signaling"/>
</dbReference>
<organism evidence="7 8">
    <name type="scientific">Paramagnetospirillum marisnigri</name>
    <dbReference type="NCBI Taxonomy" id="1285242"/>
    <lineage>
        <taxon>Bacteria</taxon>
        <taxon>Pseudomonadati</taxon>
        <taxon>Pseudomonadota</taxon>
        <taxon>Alphaproteobacteria</taxon>
        <taxon>Rhodospirillales</taxon>
        <taxon>Magnetospirillaceae</taxon>
        <taxon>Paramagnetospirillum</taxon>
    </lineage>
</organism>
<dbReference type="SMART" id="SM00086">
    <property type="entry name" value="PAC"/>
    <property type="match status" value="2"/>
</dbReference>
<dbReference type="InterPro" id="IPR029787">
    <property type="entry name" value="Nucleotide_cyclase"/>
</dbReference>
<feature type="domain" description="GGDEF" evidence="6">
    <location>
        <begin position="557"/>
        <end position="690"/>
    </location>
</feature>
<dbReference type="FunFam" id="3.20.20.450:FF:000001">
    <property type="entry name" value="Cyclic di-GMP phosphodiesterase yahA"/>
    <property type="match status" value="1"/>
</dbReference>
<reference evidence="7 8" key="1">
    <citation type="submission" date="2016-04" db="EMBL/GenBank/DDBJ databases">
        <title>Draft genome sequence of freshwater magnetotactic bacteria Magnetospirillum marisnigri SP-1 and Magnetospirillum moscoviense BB-1.</title>
        <authorList>
            <person name="Koziaeva V."/>
            <person name="Dziuba M.V."/>
            <person name="Ivanov T.M."/>
            <person name="Kuznetsov B."/>
            <person name="Grouzdev D.S."/>
        </authorList>
    </citation>
    <scope>NUCLEOTIDE SEQUENCE [LARGE SCALE GENOMIC DNA]</scope>
    <source>
        <strain evidence="7 8">SP-1</strain>
    </source>
</reference>
<dbReference type="Gene3D" id="3.30.450.20">
    <property type="entry name" value="PAS domain"/>
    <property type="match status" value="2"/>
</dbReference>
<gene>
    <name evidence="7" type="ORF">A6A04_20415</name>
</gene>
<dbReference type="AlphaFoldDB" id="A0A178MEZ9"/>
<dbReference type="SUPFAM" id="SSF55785">
    <property type="entry name" value="PYP-like sensor domain (PAS domain)"/>
    <property type="match status" value="2"/>
</dbReference>
<dbReference type="InterPro" id="IPR000014">
    <property type="entry name" value="PAS"/>
</dbReference>